<comment type="caution">
    <text evidence="1">The sequence shown here is derived from an EMBL/GenBank/DDBJ whole genome shotgun (WGS) entry which is preliminary data.</text>
</comment>
<keyword evidence="2" id="KW-1185">Reference proteome</keyword>
<name>A0A7J6BL17_AMEME</name>
<evidence type="ECO:0000313" key="1">
    <source>
        <dbReference type="EMBL" id="KAF4094338.1"/>
    </source>
</evidence>
<evidence type="ECO:0000313" key="2">
    <source>
        <dbReference type="Proteomes" id="UP000593565"/>
    </source>
</evidence>
<organism evidence="1 2">
    <name type="scientific">Ameiurus melas</name>
    <name type="common">Black bullhead</name>
    <name type="synonym">Silurus melas</name>
    <dbReference type="NCBI Taxonomy" id="219545"/>
    <lineage>
        <taxon>Eukaryota</taxon>
        <taxon>Metazoa</taxon>
        <taxon>Chordata</taxon>
        <taxon>Craniata</taxon>
        <taxon>Vertebrata</taxon>
        <taxon>Euteleostomi</taxon>
        <taxon>Actinopterygii</taxon>
        <taxon>Neopterygii</taxon>
        <taxon>Teleostei</taxon>
        <taxon>Ostariophysi</taxon>
        <taxon>Siluriformes</taxon>
        <taxon>Ictaluridae</taxon>
        <taxon>Ameiurus</taxon>
    </lineage>
</organism>
<proteinExistence type="predicted"/>
<dbReference type="EMBL" id="JAAGNN010000001">
    <property type="protein sequence ID" value="KAF4094338.1"/>
    <property type="molecule type" value="Genomic_DNA"/>
</dbReference>
<gene>
    <name evidence="1" type="ORF">AMELA_G00012090</name>
</gene>
<dbReference type="Proteomes" id="UP000593565">
    <property type="component" value="Unassembled WGS sequence"/>
</dbReference>
<accession>A0A7J6BL17</accession>
<reference evidence="1 2" key="1">
    <citation type="submission" date="2020-02" db="EMBL/GenBank/DDBJ databases">
        <title>A chromosome-scale genome assembly of the black bullhead catfish (Ameiurus melas).</title>
        <authorList>
            <person name="Wen M."/>
            <person name="Zham M."/>
            <person name="Cabau C."/>
            <person name="Klopp C."/>
            <person name="Donnadieu C."/>
            <person name="Roques C."/>
            <person name="Bouchez O."/>
            <person name="Lampietro C."/>
            <person name="Jouanno E."/>
            <person name="Herpin A."/>
            <person name="Louis A."/>
            <person name="Berthelot C."/>
            <person name="Parey E."/>
            <person name="Roest-Crollius H."/>
            <person name="Braasch I."/>
            <person name="Postlethwait J."/>
            <person name="Robinson-Rechavi M."/>
            <person name="Echchiki A."/>
            <person name="Begum T."/>
            <person name="Montfort J."/>
            <person name="Schartl M."/>
            <person name="Bobe J."/>
            <person name="Guiguen Y."/>
        </authorList>
    </citation>
    <scope>NUCLEOTIDE SEQUENCE [LARGE SCALE GENOMIC DNA]</scope>
    <source>
        <strain evidence="1">M_S1</strain>
        <tissue evidence="1">Blood</tissue>
    </source>
</reference>
<dbReference type="AlphaFoldDB" id="A0A7J6BL17"/>
<protein>
    <submittedName>
        <fullName evidence="1">Uncharacterized protein</fullName>
    </submittedName>
</protein>
<sequence>MDPSNSHHLRQLIGPSLLFANKLGPVILTATSFCASNRAYEFITFGRVALSPALKLESRVICLQISMSFQLHMFPSTLMFVAP</sequence>